<dbReference type="eggNOG" id="ENOG502R9IN">
    <property type="taxonomic scope" value="Eukaryota"/>
</dbReference>
<feature type="region of interest" description="Disordered" evidence="1">
    <location>
        <begin position="536"/>
        <end position="614"/>
    </location>
</feature>
<dbReference type="AlphaFoldDB" id="S3CUX3"/>
<feature type="region of interest" description="Disordered" evidence="1">
    <location>
        <begin position="142"/>
        <end position="204"/>
    </location>
</feature>
<keyword evidence="4" id="KW-1185">Reference proteome</keyword>
<dbReference type="EMBL" id="KE148160">
    <property type="protein sequence ID" value="EPE04540.1"/>
    <property type="molecule type" value="Genomic_DNA"/>
</dbReference>
<feature type="compositionally biased region" description="Polar residues" evidence="1">
    <location>
        <begin position="456"/>
        <end position="473"/>
    </location>
</feature>
<dbReference type="PANTHER" id="PTHR21456:SF1">
    <property type="entry name" value="C2 NT-TYPE DOMAIN-CONTAINING PROTEIN"/>
    <property type="match status" value="1"/>
</dbReference>
<accession>S3CUX3</accession>
<gene>
    <name evidence="3" type="ORF">F503_03602</name>
</gene>
<dbReference type="VEuPathDB" id="FungiDB:F503_03602"/>
<name>S3CUX3_OPHP1</name>
<dbReference type="PROSITE" id="PS51840">
    <property type="entry name" value="C2_NT"/>
    <property type="match status" value="1"/>
</dbReference>
<dbReference type="InterPro" id="IPR019448">
    <property type="entry name" value="NT-C2"/>
</dbReference>
<evidence type="ECO:0000313" key="4">
    <source>
        <dbReference type="Proteomes" id="UP000016923"/>
    </source>
</evidence>
<dbReference type="STRING" id="1262450.S3CUX3"/>
<feature type="compositionally biased region" description="Low complexity" evidence="1">
    <location>
        <begin position="378"/>
        <end position="389"/>
    </location>
</feature>
<dbReference type="OrthoDB" id="3365224at2759"/>
<evidence type="ECO:0000259" key="2">
    <source>
        <dbReference type="PROSITE" id="PS51840"/>
    </source>
</evidence>
<protein>
    <submittedName>
        <fullName evidence="3">Respiratory complex assembly protein rmp1</fullName>
    </submittedName>
</protein>
<feature type="compositionally biased region" description="Low complexity" evidence="1">
    <location>
        <begin position="182"/>
        <end position="204"/>
    </location>
</feature>
<feature type="compositionally biased region" description="Low complexity" evidence="1">
    <location>
        <begin position="543"/>
        <end position="554"/>
    </location>
</feature>
<dbReference type="PANTHER" id="PTHR21456">
    <property type="entry name" value="FAMILY WITH SEQUENCE SIMILARITY 102"/>
    <property type="match status" value="1"/>
</dbReference>
<evidence type="ECO:0000313" key="3">
    <source>
        <dbReference type="EMBL" id="EPE04540.1"/>
    </source>
</evidence>
<feature type="domain" description="C2 NT-type" evidence="2">
    <location>
        <begin position="20"/>
        <end position="182"/>
    </location>
</feature>
<organism evidence="3 4">
    <name type="scientific">Ophiostoma piceae (strain UAMH 11346)</name>
    <name type="common">Sap stain fungus</name>
    <dbReference type="NCBI Taxonomy" id="1262450"/>
    <lineage>
        <taxon>Eukaryota</taxon>
        <taxon>Fungi</taxon>
        <taxon>Dikarya</taxon>
        <taxon>Ascomycota</taxon>
        <taxon>Pezizomycotina</taxon>
        <taxon>Sordariomycetes</taxon>
        <taxon>Sordariomycetidae</taxon>
        <taxon>Ophiostomatales</taxon>
        <taxon>Ophiostomataceae</taxon>
        <taxon>Ophiostoma</taxon>
    </lineage>
</organism>
<dbReference type="HOGENOM" id="CLU_023134_1_0_1"/>
<sequence length="637" mass="67584">MAPFKLPSSGKAIADITVSATVHKSRKPKFELHLKIFDLNNVPLVSGVSSIKWHLPHSLNNDHRGRTHKQTIANHRVDYGYAKVIPVRLVVDRNNRLSDCPIEFEITQEFETHGASRDEKVLLGKVSLNLAEYVAESEGILRNNRPGTAESPRTSFVADSPGGWHTRNRSSMSTKATLNSVATADSGASGPGGAPSTAGSSAASISTSAGAGVEDGVIRRYLLQDSKINSTLKISILMVQIDGERNFIAPALKSAAVFGVITGIMGGGEMSNSIENLDDDDSSISGVVGALMSTSISKGHETAEIQDVYRRALAASWACQSGELPADECIEDIFGGGDGFRSPHGSDRGSTTASSARHGMPRGSPQIGGSMAGAMQRSNWSPSSPTHSSIYEGEEEDVSPVPSRASSGGKKHCPRIIPRLGQMRRKTPAAHGVSGQASSSASHKTRYRDGDGDAGYTSSGEDAASNASGSNHHNQGDDEGEYSPGNHATLRPKDVHKFRSQPGTASASAPVLAALRFPGREDSGFSDRTVMPQMDMEASMVPRSSRGSPSSHSSHFGHRRNGSYESASRLHPNSEDHRSRRGAQPSSGRMPGGSRQNSGSGHDEQQQKPVEVNEYEVRDNFVAWQLPASGSGSMIAS</sequence>
<dbReference type="InterPro" id="IPR039931">
    <property type="entry name" value="EEIG1/2-like"/>
</dbReference>
<evidence type="ECO:0000256" key="1">
    <source>
        <dbReference type="SAM" id="MobiDB-lite"/>
    </source>
</evidence>
<reference evidence="3 4" key="1">
    <citation type="journal article" date="2013" name="BMC Genomics">
        <title>The genome and transcriptome of the pine saprophyte Ophiostoma piceae, and a comparison with the bark beetle-associated pine pathogen Grosmannia clavigera.</title>
        <authorList>
            <person name="Haridas S."/>
            <person name="Wang Y."/>
            <person name="Lim L."/>
            <person name="Massoumi Alamouti S."/>
            <person name="Jackman S."/>
            <person name="Docking R."/>
            <person name="Robertson G."/>
            <person name="Birol I."/>
            <person name="Bohlmann J."/>
            <person name="Breuil C."/>
        </authorList>
    </citation>
    <scope>NUCLEOTIDE SEQUENCE [LARGE SCALE GENOMIC DNA]</scope>
    <source>
        <strain evidence="3 4">UAMH 11346</strain>
    </source>
</reference>
<feature type="region of interest" description="Disordered" evidence="1">
    <location>
        <begin position="335"/>
        <end position="511"/>
    </location>
</feature>
<feature type="compositionally biased region" description="Polar residues" evidence="1">
    <location>
        <begin position="169"/>
        <end position="181"/>
    </location>
</feature>
<dbReference type="Pfam" id="PF10358">
    <property type="entry name" value="NT-C2"/>
    <property type="match status" value="1"/>
</dbReference>
<dbReference type="Proteomes" id="UP000016923">
    <property type="component" value="Unassembled WGS sequence"/>
</dbReference>
<proteinExistence type="predicted"/>